<reference evidence="2" key="1">
    <citation type="submission" date="2023-07" db="EMBL/GenBank/DDBJ databases">
        <title>30 novel species of actinomycetes from the DSMZ collection.</title>
        <authorList>
            <person name="Nouioui I."/>
        </authorList>
    </citation>
    <scope>NUCLEOTIDE SEQUENCE [LARGE SCALE GENOMIC DNA]</scope>
    <source>
        <strain evidence="2">DSM 41770</strain>
    </source>
</reference>
<evidence type="ECO:0000313" key="2">
    <source>
        <dbReference type="Proteomes" id="UP001183777"/>
    </source>
</evidence>
<organism evidence="1 2">
    <name type="scientific">Streptomyces salyersiae</name>
    <dbReference type="NCBI Taxonomy" id="3075530"/>
    <lineage>
        <taxon>Bacteria</taxon>
        <taxon>Bacillati</taxon>
        <taxon>Actinomycetota</taxon>
        <taxon>Actinomycetes</taxon>
        <taxon>Kitasatosporales</taxon>
        <taxon>Streptomycetaceae</taxon>
        <taxon>Streptomyces</taxon>
    </lineage>
</organism>
<dbReference type="Proteomes" id="UP001183777">
    <property type="component" value="Unassembled WGS sequence"/>
</dbReference>
<keyword evidence="2" id="KW-1185">Reference proteome</keyword>
<sequence length="150" mass="16850">MIRIDFSTTPESDLPEKRLKNLALHSEADLRYGFFQRAIYLEIGGVKFLDGGGYALLDFMSTLSYTLKELRDDGKTVIDFSENSGKIFIARDGEALRFNSSWGISATCGIIEYPQAVIDFIERGVSDLLSEYPELKDHLTLSKIIRSVAD</sequence>
<evidence type="ECO:0000313" key="1">
    <source>
        <dbReference type="EMBL" id="MDT0429627.1"/>
    </source>
</evidence>
<gene>
    <name evidence="1" type="ORF">RM649_18520</name>
</gene>
<comment type="caution">
    <text evidence="1">The sequence shown here is derived from an EMBL/GenBank/DDBJ whole genome shotgun (WGS) entry which is preliminary data.</text>
</comment>
<dbReference type="RefSeq" id="WP_200695341.1">
    <property type="nucleotide sequence ID" value="NZ_JAVREX010000007.1"/>
</dbReference>
<dbReference type="EMBL" id="JAVREX010000007">
    <property type="protein sequence ID" value="MDT0429627.1"/>
    <property type="molecule type" value="Genomic_DNA"/>
</dbReference>
<accession>A0ABU2RL92</accession>
<protein>
    <submittedName>
        <fullName evidence="1">Uncharacterized protein</fullName>
    </submittedName>
</protein>
<proteinExistence type="predicted"/>
<name>A0ABU2RL92_9ACTN</name>